<evidence type="ECO:0000313" key="1">
    <source>
        <dbReference type="EMBL" id="KAK3719660.1"/>
    </source>
</evidence>
<name>A0ACC3NN13_9PEZI</name>
<keyword evidence="2" id="KW-1185">Reference proteome</keyword>
<dbReference type="Proteomes" id="UP001281147">
    <property type="component" value="Unassembled WGS sequence"/>
</dbReference>
<comment type="caution">
    <text evidence="1">The sequence shown here is derived from an EMBL/GenBank/DDBJ whole genome shotgun (WGS) entry which is preliminary data.</text>
</comment>
<evidence type="ECO:0000313" key="2">
    <source>
        <dbReference type="Proteomes" id="UP001281147"/>
    </source>
</evidence>
<proteinExistence type="predicted"/>
<gene>
    <name evidence="1" type="ORF">LTR37_004197</name>
</gene>
<dbReference type="EMBL" id="JAUTXU010000025">
    <property type="protein sequence ID" value="KAK3719660.1"/>
    <property type="molecule type" value="Genomic_DNA"/>
</dbReference>
<protein>
    <submittedName>
        <fullName evidence="1">Uncharacterized protein</fullName>
    </submittedName>
</protein>
<organism evidence="1 2">
    <name type="scientific">Vermiconidia calcicola</name>
    <dbReference type="NCBI Taxonomy" id="1690605"/>
    <lineage>
        <taxon>Eukaryota</taxon>
        <taxon>Fungi</taxon>
        <taxon>Dikarya</taxon>
        <taxon>Ascomycota</taxon>
        <taxon>Pezizomycotina</taxon>
        <taxon>Dothideomycetes</taxon>
        <taxon>Dothideomycetidae</taxon>
        <taxon>Mycosphaerellales</taxon>
        <taxon>Extremaceae</taxon>
        <taxon>Vermiconidia</taxon>
    </lineage>
</organism>
<sequence length="245" mass="27358">MDLIQTVRKEGSRGGVNFSWDEVKNSQHRENYLGHSLMAPVGRWQKGKDLGWYARAEDAELTPEQRAERERERKREELRKVKEAEEDAMARAMGLPVPERGEGNANEEPLGISKERQREVNQALKETLEDEKYDQERGVGFGSYGGVKADSEKEVMKGSRSRDDRKAGDRSRSRERRRGYGTDGVDQGAEIENGMMMGTEDVEGTMTGPTAESERGITDGGGVEAGLAHLTTDEGTAMNDKVHLR</sequence>
<accession>A0ACC3NN13</accession>
<reference evidence="1" key="1">
    <citation type="submission" date="2023-07" db="EMBL/GenBank/DDBJ databases">
        <title>Black Yeasts Isolated from many extreme environments.</title>
        <authorList>
            <person name="Coleine C."/>
            <person name="Stajich J.E."/>
            <person name="Selbmann L."/>
        </authorList>
    </citation>
    <scope>NUCLEOTIDE SEQUENCE</scope>
    <source>
        <strain evidence="1">CCFEE 5714</strain>
    </source>
</reference>